<evidence type="ECO:0000259" key="4">
    <source>
        <dbReference type="PROSITE" id="PS01031"/>
    </source>
</evidence>
<organism evidence="5 6">
    <name type="scientific">Tribonema minus</name>
    <dbReference type="NCBI Taxonomy" id="303371"/>
    <lineage>
        <taxon>Eukaryota</taxon>
        <taxon>Sar</taxon>
        <taxon>Stramenopiles</taxon>
        <taxon>Ochrophyta</taxon>
        <taxon>PX clade</taxon>
        <taxon>Xanthophyceae</taxon>
        <taxon>Tribonematales</taxon>
        <taxon>Tribonemataceae</taxon>
        <taxon>Tribonema</taxon>
    </lineage>
</organism>
<dbReference type="OrthoDB" id="44796at2759"/>
<evidence type="ECO:0000313" key="6">
    <source>
        <dbReference type="Proteomes" id="UP000664859"/>
    </source>
</evidence>
<dbReference type="InterPro" id="IPR002068">
    <property type="entry name" value="A-crystallin/Hsp20_dom"/>
</dbReference>
<evidence type="ECO:0000256" key="1">
    <source>
        <dbReference type="ARBA" id="ARBA00023016"/>
    </source>
</evidence>
<name>A0A835YUR0_9STRA</name>
<accession>A0A835YUR0</accession>
<dbReference type="Proteomes" id="UP000664859">
    <property type="component" value="Unassembled WGS sequence"/>
</dbReference>
<dbReference type="PROSITE" id="PS01031">
    <property type="entry name" value="SHSP"/>
    <property type="match status" value="1"/>
</dbReference>
<dbReference type="InterPro" id="IPR031107">
    <property type="entry name" value="Small_HSP"/>
</dbReference>
<dbReference type="EMBL" id="JAFCMP010000390">
    <property type="protein sequence ID" value="KAG5180442.1"/>
    <property type="molecule type" value="Genomic_DNA"/>
</dbReference>
<dbReference type="Pfam" id="PF00011">
    <property type="entry name" value="HSP20"/>
    <property type="match status" value="1"/>
</dbReference>
<evidence type="ECO:0000256" key="2">
    <source>
        <dbReference type="PROSITE-ProRule" id="PRU00285"/>
    </source>
</evidence>
<dbReference type="CDD" id="cd06464">
    <property type="entry name" value="ACD_sHsps-like"/>
    <property type="match status" value="1"/>
</dbReference>
<dbReference type="SUPFAM" id="SSF49764">
    <property type="entry name" value="HSP20-like chaperones"/>
    <property type="match status" value="1"/>
</dbReference>
<dbReference type="PANTHER" id="PTHR11527">
    <property type="entry name" value="HEAT-SHOCK PROTEIN 20 FAMILY MEMBER"/>
    <property type="match status" value="1"/>
</dbReference>
<feature type="domain" description="SHSP" evidence="4">
    <location>
        <begin position="49"/>
        <end position="165"/>
    </location>
</feature>
<proteinExistence type="inferred from homology"/>
<comment type="similarity">
    <text evidence="2 3">Belongs to the small heat shock protein (HSP20) family.</text>
</comment>
<keyword evidence="1" id="KW-0346">Stress response</keyword>
<dbReference type="AlphaFoldDB" id="A0A835YUR0"/>
<gene>
    <name evidence="5" type="ORF">JKP88DRAFT_166551</name>
</gene>
<evidence type="ECO:0000313" key="5">
    <source>
        <dbReference type="EMBL" id="KAG5180442.1"/>
    </source>
</evidence>
<dbReference type="InterPro" id="IPR008978">
    <property type="entry name" value="HSP20-like_chaperone"/>
</dbReference>
<comment type="caution">
    <text evidence="5">The sequence shown here is derived from an EMBL/GenBank/DDBJ whole genome shotgun (WGS) entry which is preliminary data.</text>
</comment>
<sequence length="165" mass="18185">MSLIPRSFGGGWGSPFDEFATDVMPWGGGMGAVSPWGGGMMGGMMGGPLARSVMAPNMLAMDIRETDTGYDMRFDVPGVTKDDIRVSVDENRRTATVSTEKRTEKEDWDPAGWHTRERSAGRAMRTIALPWDSDSNKVDVRYENGVLHMMCPKSETPPGRRLAIR</sequence>
<reference evidence="5" key="1">
    <citation type="submission" date="2021-02" db="EMBL/GenBank/DDBJ databases">
        <title>First Annotated Genome of the Yellow-green Alga Tribonema minus.</title>
        <authorList>
            <person name="Mahan K.M."/>
        </authorList>
    </citation>
    <scope>NUCLEOTIDE SEQUENCE</scope>
    <source>
        <strain evidence="5">UTEX B ZZ1240</strain>
    </source>
</reference>
<dbReference type="Gene3D" id="2.60.40.790">
    <property type="match status" value="1"/>
</dbReference>
<evidence type="ECO:0000256" key="3">
    <source>
        <dbReference type="RuleBase" id="RU003616"/>
    </source>
</evidence>
<keyword evidence="6" id="KW-1185">Reference proteome</keyword>
<protein>
    <submittedName>
        <fullName evidence="5">HSP20-like chaperone</fullName>
    </submittedName>
</protein>